<keyword evidence="3" id="KW-1185">Reference proteome</keyword>
<name>A0A562WQ76_9ACTN</name>
<evidence type="ECO:0000313" key="3">
    <source>
        <dbReference type="Proteomes" id="UP000319728"/>
    </source>
</evidence>
<proteinExistence type="predicted"/>
<reference evidence="2 3" key="1">
    <citation type="submission" date="2019-07" db="EMBL/GenBank/DDBJ databases">
        <title>R&amp;d 2014.</title>
        <authorList>
            <person name="Klenk H.-P."/>
        </authorList>
    </citation>
    <scope>NUCLEOTIDE SEQUENCE [LARGE SCALE GENOMIC DNA]</scope>
    <source>
        <strain evidence="2 3">DSM 43912</strain>
    </source>
</reference>
<dbReference type="EMBL" id="VLLP01000001">
    <property type="protein sequence ID" value="TWJ32281.1"/>
    <property type="molecule type" value="Genomic_DNA"/>
</dbReference>
<accession>A0A562WQ76</accession>
<evidence type="ECO:0000256" key="1">
    <source>
        <dbReference type="SAM" id="MobiDB-lite"/>
    </source>
</evidence>
<feature type="region of interest" description="Disordered" evidence="1">
    <location>
        <begin position="1"/>
        <end position="41"/>
    </location>
</feature>
<gene>
    <name evidence="2" type="ORF">JD81_05856</name>
</gene>
<dbReference type="RefSeq" id="WP_269780481.1">
    <property type="nucleotide sequence ID" value="NZ_AP023438.1"/>
</dbReference>
<organism evidence="2 3">
    <name type="scientific">Micromonospora sagamiensis</name>
    <dbReference type="NCBI Taxonomy" id="47875"/>
    <lineage>
        <taxon>Bacteria</taxon>
        <taxon>Bacillati</taxon>
        <taxon>Actinomycetota</taxon>
        <taxon>Actinomycetes</taxon>
        <taxon>Micromonosporales</taxon>
        <taxon>Micromonosporaceae</taxon>
        <taxon>Micromonospora</taxon>
    </lineage>
</organism>
<sequence length="41" mass="4189">MIAPTHRYLSLGTGVDAPAYGPRTCPPEAPAAVDAEHKGVA</sequence>
<evidence type="ECO:0000313" key="2">
    <source>
        <dbReference type="EMBL" id="TWJ32281.1"/>
    </source>
</evidence>
<dbReference type="AlphaFoldDB" id="A0A562WQ76"/>
<dbReference type="Proteomes" id="UP000319728">
    <property type="component" value="Unassembled WGS sequence"/>
</dbReference>
<comment type="caution">
    <text evidence="2">The sequence shown here is derived from an EMBL/GenBank/DDBJ whole genome shotgun (WGS) entry which is preliminary data.</text>
</comment>
<protein>
    <submittedName>
        <fullName evidence="2">Uncharacterized protein</fullName>
    </submittedName>
</protein>